<gene>
    <name evidence="2" type="ORF">PUN28_004201</name>
</gene>
<comment type="caution">
    <text evidence="2">The sequence shown here is derived from an EMBL/GenBank/DDBJ whole genome shotgun (WGS) entry which is preliminary data.</text>
</comment>
<dbReference type="Proteomes" id="UP001430953">
    <property type="component" value="Unassembled WGS sequence"/>
</dbReference>
<dbReference type="AlphaFoldDB" id="A0AAW2GPZ7"/>
<feature type="transmembrane region" description="Helical" evidence="1">
    <location>
        <begin position="45"/>
        <end position="63"/>
    </location>
</feature>
<reference evidence="2 3" key="1">
    <citation type="submission" date="2023-03" db="EMBL/GenBank/DDBJ databases">
        <title>High recombination rates correlate with genetic variation in Cardiocondyla obscurior ants.</title>
        <authorList>
            <person name="Errbii M."/>
        </authorList>
    </citation>
    <scope>NUCLEOTIDE SEQUENCE [LARGE SCALE GENOMIC DNA]</scope>
    <source>
        <strain evidence="2">Alpha-2009</strain>
        <tissue evidence="2">Whole body</tissue>
    </source>
</reference>
<evidence type="ECO:0000313" key="3">
    <source>
        <dbReference type="Proteomes" id="UP001430953"/>
    </source>
</evidence>
<organism evidence="2 3">
    <name type="scientific">Cardiocondyla obscurior</name>
    <dbReference type="NCBI Taxonomy" id="286306"/>
    <lineage>
        <taxon>Eukaryota</taxon>
        <taxon>Metazoa</taxon>
        <taxon>Ecdysozoa</taxon>
        <taxon>Arthropoda</taxon>
        <taxon>Hexapoda</taxon>
        <taxon>Insecta</taxon>
        <taxon>Pterygota</taxon>
        <taxon>Neoptera</taxon>
        <taxon>Endopterygota</taxon>
        <taxon>Hymenoptera</taxon>
        <taxon>Apocrita</taxon>
        <taxon>Aculeata</taxon>
        <taxon>Formicoidea</taxon>
        <taxon>Formicidae</taxon>
        <taxon>Myrmicinae</taxon>
        <taxon>Cardiocondyla</taxon>
    </lineage>
</organism>
<evidence type="ECO:0000313" key="2">
    <source>
        <dbReference type="EMBL" id="KAL0129332.1"/>
    </source>
</evidence>
<keyword evidence="1" id="KW-1133">Transmembrane helix</keyword>
<protein>
    <submittedName>
        <fullName evidence="2">Uncharacterized protein</fullName>
    </submittedName>
</protein>
<evidence type="ECO:0000256" key="1">
    <source>
        <dbReference type="SAM" id="Phobius"/>
    </source>
</evidence>
<keyword evidence="3" id="KW-1185">Reference proteome</keyword>
<accession>A0AAW2GPZ7</accession>
<dbReference type="EMBL" id="JADYXP020000003">
    <property type="protein sequence ID" value="KAL0129332.1"/>
    <property type="molecule type" value="Genomic_DNA"/>
</dbReference>
<keyword evidence="1" id="KW-0472">Membrane</keyword>
<sequence>MAFWCRGARTIHIPFRTPFAARRQFLSSIINKETLVQFSKKEKNLLLYVTVFSFVLFEGLVKFEAVRELAIPKCQQ</sequence>
<proteinExistence type="predicted"/>
<keyword evidence="1" id="KW-0812">Transmembrane</keyword>
<name>A0AAW2GPZ7_9HYME</name>